<dbReference type="Pfam" id="PF12392">
    <property type="entry name" value="DUF3656"/>
    <property type="match status" value="1"/>
</dbReference>
<dbReference type="Pfam" id="PF01136">
    <property type="entry name" value="Peptidase_U32"/>
    <property type="match status" value="1"/>
</dbReference>
<gene>
    <name evidence="2" type="ORF">CPZ25_006500</name>
</gene>
<dbReference type="KEGG" id="emt:CPZ25_006500"/>
<proteinExistence type="predicted"/>
<dbReference type="InterPro" id="IPR051454">
    <property type="entry name" value="RNA/ubiquinone_mod_enzymes"/>
</dbReference>
<dbReference type="Proteomes" id="UP000218387">
    <property type="component" value="Chromosome"/>
</dbReference>
<keyword evidence="3" id="KW-1185">Reference proteome</keyword>
<reference evidence="2 3" key="1">
    <citation type="submission" date="2018-05" db="EMBL/GenBank/DDBJ databases">
        <title>Genome comparison of Eubacterium sp.</title>
        <authorList>
            <person name="Feng Y."/>
            <person name="Sanchez-Andrea I."/>
            <person name="Stams A.J.M."/>
            <person name="De Vos W.M."/>
        </authorList>
    </citation>
    <scope>NUCLEOTIDE SEQUENCE [LARGE SCALE GENOMIC DNA]</scope>
    <source>
        <strain evidence="2 3">YI</strain>
    </source>
</reference>
<dbReference type="PANTHER" id="PTHR30217">
    <property type="entry name" value="PEPTIDASE U32 FAMILY"/>
    <property type="match status" value="1"/>
</dbReference>
<accession>A0A4P9C8A1</accession>
<dbReference type="EMBL" id="CP029487">
    <property type="protein sequence ID" value="QCT70991.1"/>
    <property type="molecule type" value="Genomic_DNA"/>
</dbReference>
<dbReference type="InterPro" id="IPR001539">
    <property type="entry name" value="Peptidase_U32"/>
</dbReference>
<dbReference type="AlphaFoldDB" id="A0A4P9C8A1"/>
<organism evidence="2 3">
    <name type="scientific">Eubacterium maltosivorans</name>
    <dbReference type="NCBI Taxonomy" id="2041044"/>
    <lineage>
        <taxon>Bacteria</taxon>
        <taxon>Bacillati</taxon>
        <taxon>Bacillota</taxon>
        <taxon>Clostridia</taxon>
        <taxon>Eubacteriales</taxon>
        <taxon>Eubacteriaceae</taxon>
        <taxon>Eubacterium</taxon>
    </lineage>
</organism>
<evidence type="ECO:0000313" key="2">
    <source>
        <dbReference type="EMBL" id="QCT70991.1"/>
    </source>
</evidence>
<name>A0A4P9C8A1_EUBML</name>
<protein>
    <submittedName>
        <fullName evidence="2">U32 family peptidase</fullName>
    </submittedName>
</protein>
<dbReference type="PANTHER" id="PTHR30217:SF10">
    <property type="entry name" value="23S RRNA 5-HYDROXYCYTIDINE C2501 SYNTHASE"/>
    <property type="match status" value="1"/>
</dbReference>
<evidence type="ECO:0000259" key="1">
    <source>
        <dbReference type="Pfam" id="PF12392"/>
    </source>
</evidence>
<evidence type="ECO:0000313" key="3">
    <source>
        <dbReference type="Proteomes" id="UP000218387"/>
    </source>
</evidence>
<sequence>MVHRIIKEAGTMYKIPELLAPAGTLECIRAAINGGADAVYFGGKAFNARRNAGNMDEKEMTEAVALCRQYGVKVYVTLNILIKDEEFEDLVKDLNFLAGLDIDGLIVQDLGLIFLLQKYFPDFRLQTSTQGSVYGLEGALFFERLGFMRVVLPREMPISEAAMIAEKTKVELKIFCHGALCYAYSGQCLMSSMIGGRSGNRGLCAQPCRKKYQLRDADNRLIKEGYLLSMSDLNIKERLDEVAQAGIDSLKIEGRMKSPEYVYAVTRAYRETLDAVDGEGKTPSITEKELAQVFNRSFTDGRLFGDMQVINDVVGRNRGILAGHVIGCENGRLLIEALPDTAFSKGDGLSFGEDSEKGMRIDSLFDLKGRPLASEKPGIKVKVPSRFRVPAGTPVYRNHDARLTRRLKSESQSAKPAGQQTVCFRLKLALGAPAEVTAEAGEQVVTRVSDITPAAAQNLPLTCETLSGQFERLGGTGYQFGGLDADIEPGIFLSKGELNALRREILEALDAEQAEEKPTPVVFSLDRELPAKPEVQRPLLSLEPADKAGFQALCGLAVDELVLPVQDLSRPQDCEAPIARAHECGKRVLLAFPRIMDTAASARLKSNLDAFCGLNHDGILLKNYEVLSLFQSKPVYKEADQSFNLLNALSMKQLREWQVEGGVLSPELSAAEAAVLAKCSAVSCVLPVYGRQELMVSANCVYNCADKQCENCRRYRGWAALIDERGAAFPLRKDTDNIIHIYNGDVLLLKEELKRQKYIDKWRIYATDEGHEALADVVSYYRNALDNGVFGSVPGRTGVRYTKGNFKRGVE</sequence>
<feature type="domain" description="Peptidase U32 collagenase" evidence="1">
    <location>
        <begin position="395"/>
        <end position="512"/>
    </location>
</feature>
<dbReference type="InterPro" id="IPR020988">
    <property type="entry name" value="Pept_U32_collagenase"/>
</dbReference>